<sequence length="208" mass="22812">MGLMPGIPEEYRALAARLTAAEGQIFPLVMVDPERYQRAVTLIGLLSQYFTERAASLSELAQARVDAVAMARDLASRQALVTSDLDLDVVADAAMSQRFRSLLVLEVRDQADARLEDARRAGLAWVVMSEPDAASLGMSPHHEWIDVHIATRTELVRTITMDLDTGSPSFSITVSGPDGAQPTVMYPDRQEWLRAAESVRETVEAENG</sequence>
<organism evidence="1">
    <name type="scientific">freshwater metagenome</name>
    <dbReference type="NCBI Taxonomy" id="449393"/>
    <lineage>
        <taxon>unclassified sequences</taxon>
        <taxon>metagenomes</taxon>
        <taxon>ecological metagenomes</taxon>
    </lineage>
</organism>
<evidence type="ECO:0000313" key="1">
    <source>
        <dbReference type="EMBL" id="CAB4849708.1"/>
    </source>
</evidence>
<dbReference type="EMBL" id="CAFBIZ010000094">
    <property type="protein sequence ID" value="CAB4849708.1"/>
    <property type="molecule type" value="Genomic_DNA"/>
</dbReference>
<evidence type="ECO:0000313" key="2">
    <source>
        <dbReference type="EMBL" id="CAB4929396.1"/>
    </source>
</evidence>
<proteinExistence type="predicted"/>
<evidence type="ECO:0000313" key="3">
    <source>
        <dbReference type="EMBL" id="CAB5041076.1"/>
    </source>
</evidence>
<dbReference type="EMBL" id="CAFBND010000008">
    <property type="protein sequence ID" value="CAB4929396.1"/>
    <property type="molecule type" value="Genomic_DNA"/>
</dbReference>
<protein>
    <submittedName>
        <fullName evidence="1">Unannotated protein</fullName>
    </submittedName>
</protein>
<dbReference type="EMBL" id="CAFBPU010000092">
    <property type="protein sequence ID" value="CAB5041076.1"/>
    <property type="molecule type" value="Genomic_DNA"/>
</dbReference>
<reference evidence="1" key="1">
    <citation type="submission" date="2020-05" db="EMBL/GenBank/DDBJ databases">
        <authorList>
            <person name="Chiriac C."/>
            <person name="Salcher M."/>
            <person name="Ghai R."/>
            <person name="Kavagutti S V."/>
        </authorList>
    </citation>
    <scope>NUCLEOTIDE SEQUENCE</scope>
</reference>
<name>A0A6J7BZ82_9ZZZZ</name>
<accession>A0A6J7BZ82</accession>
<dbReference type="AlphaFoldDB" id="A0A6J7BZ82"/>
<gene>
    <name evidence="1" type="ORF">UFOPK3268_00837</name>
    <name evidence="2" type="ORF">UFOPK3752_00325</name>
    <name evidence="3" type="ORF">UFOPK4150_02437</name>
</gene>